<evidence type="ECO:0000313" key="8">
    <source>
        <dbReference type="EMBL" id="QDV48214.1"/>
    </source>
</evidence>
<feature type="domain" description="Bacterial type II secretion system protein E" evidence="7">
    <location>
        <begin position="420"/>
        <end position="434"/>
    </location>
</feature>
<feature type="chain" id="PRO_5022057378" evidence="6">
    <location>
        <begin position="24"/>
        <end position="604"/>
    </location>
</feature>
<dbReference type="KEGG" id="gfm:Enr17x_02250"/>
<feature type="transmembrane region" description="Helical" evidence="5">
    <location>
        <begin position="106"/>
        <end position="123"/>
    </location>
</feature>
<evidence type="ECO:0000313" key="9">
    <source>
        <dbReference type="Proteomes" id="UP000318313"/>
    </source>
</evidence>
<keyword evidence="2" id="KW-0547">Nucleotide-binding</keyword>
<feature type="transmembrane region" description="Helical" evidence="5">
    <location>
        <begin position="69"/>
        <end position="86"/>
    </location>
</feature>
<dbReference type="InterPro" id="IPR027417">
    <property type="entry name" value="P-loop_NTPase"/>
</dbReference>
<dbReference type="PROSITE" id="PS00662">
    <property type="entry name" value="T2SP_E"/>
    <property type="match status" value="1"/>
</dbReference>
<dbReference type="InterPro" id="IPR001482">
    <property type="entry name" value="T2SS/T4SS_dom"/>
</dbReference>
<keyword evidence="3" id="KW-0067">ATP-binding</keyword>
<evidence type="ECO:0000259" key="7">
    <source>
        <dbReference type="PROSITE" id="PS00662"/>
    </source>
</evidence>
<accession>A0A518I526</accession>
<protein>
    <submittedName>
        <fullName evidence="8">Type II secretion system protein E</fullName>
    </submittedName>
</protein>
<dbReference type="PANTHER" id="PTHR30258:SF2">
    <property type="entry name" value="COMG OPERON PROTEIN 1"/>
    <property type="match status" value="1"/>
</dbReference>
<evidence type="ECO:0000256" key="1">
    <source>
        <dbReference type="ARBA" id="ARBA00006611"/>
    </source>
</evidence>
<dbReference type="GO" id="GO:0005524">
    <property type="term" value="F:ATP binding"/>
    <property type="evidence" value="ECO:0007669"/>
    <property type="project" value="UniProtKB-KW"/>
</dbReference>
<reference evidence="8 9" key="1">
    <citation type="submission" date="2019-03" db="EMBL/GenBank/DDBJ databases">
        <title>Deep-cultivation of Planctomycetes and their phenomic and genomic characterization uncovers novel biology.</title>
        <authorList>
            <person name="Wiegand S."/>
            <person name="Jogler M."/>
            <person name="Boedeker C."/>
            <person name="Pinto D."/>
            <person name="Vollmers J."/>
            <person name="Rivas-Marin E."/>
            <person name="Kohn T."/>
            <person name="Peeters S.H."/>
            <person name="Heuer A."/>
            <person name="Rast P."/>
            <person name="Oberbeckmann S."/>
            <person name="Bunk B."/>
            <person name="Jeske O."/>
            <person name="Meyerdierks A."/>
            <person name="Storesund J.E."/>
            <person name="Kallscheuer N."/>
            <person name="Luecker S."/>
            <person name="Lage O.M."/>
            <person name="Pohl T."/>
            <person name="Merkel B.J."/>
            <person name="Hornburger P."/>
            <person name="Mueller R.-W."/>
            <person name="Bruemmer F."/>
            <person name="Labrenz M."/>
            <person name="Spormann A.M."/>
            <person name="Op den Camp H."/>
            <person name="Overmann J."/>
            <person name="Amann R."/>
            <person name="Jetten M.S.M."/>
            <person name="Mascher T."/>
            <person name="Medema M.H."/>
            <person name="Devos D.P."/>
            <person name="Kaster A.-K."/>
            <person name="Ovreas L."/>
            <person name="Rohde M."/>
            <person name="Galperin M.Y."/>
            <person name="Jogler C."/>
        </authorList>
    </citation>
    <scope>NUCLEOTIDE SEQUENCE [LARGE SCALE GENOMIC DNA]</scope>
    <source>
        <strain evidence="8 9">Enr17</strain>
    </source>
</reference>
<dbReference type="GO" id="GO:0016887">
    <property type="term" value="F:ATP hydrolysis activity"/>
    <property type="evidence" value="ECO:0007669"/>
    <property type="project" value="TreeGrafter"/>
</dbReference>
<evidence type="ECO:0000256" key="6">
    <source>
        <dbReference type="SAM" id="SignalP"/>
    </source>
</evidence>
<comment type="similarity">
    <text evidence="1">Belongs to the GSP E family.</text>
</comment>
<gene>
    <name evidence="8" type="primary">epsE_2</name>
    <name evidence="8" type="ORF">Enr17x_02250</name>
</gene>
<keyword evidence="9" id="KW-1185">Reference proteome</keyword>
<feature type="region of interest" description="Disordered" evidence="4">
    <location>
        <begin position="197"/>
        <end position="216"/>
    </location>
</feature>
<proteinExistence type="inferred from homology"/>
<dbReference type="EMBL" id="CP037452">
    <property type="protein sequence ID" value="QDV48214.1"/>
    <property type="molecule type" value="Genomic_DNA"/>
</dbReference>
<organism evidence="8 9">
    <name type="scientific">Gimesia fumaroli</name>
    <dbReference type="NCBI Taxonomy" id="2527976"/>
    <lineage>
        <taxon>Bacteria</taxon>
        <taxon>Pseudomonadati</taxon>
        <taxon>Planctomycetota</taxon>
        <taxon>Planctomycetia</taxon>
        <taxon>Planctomycetales</taxon>
        <taxon>Planctomycetaceae</taxon>
        <taxon>Gimesia</taxon>
    </lineage>
</organism>
<sequence length="604" mass="67799" precursor="true">MKFFWACLIVMLCLTGFLTDIQAQPVPDSDRESQEPNRVVAVSNAGEYPPLPVPFFRGNDPRFTNSQGFYFHFWKFLLVVLLFLLWAKTSYWVDEDSRGLKIDTEFWSSIVLVAGGLGFLLVFCMPSFLLGFFILLAAYGGPLGMYIRERNAKVPASSRVMTPDHIQNLTLRYLARMGIRVGGTKKQQAAIGPDIRFIGKSSTGRGDDPSSSRRVENSRGFLAAKELVYDAVMRRATDVHLEPKEDEVGVRLRIDGVMYPTEGFDRSIGEAVLNIFKVLGAMDITEKRRPQDGSFRAIMPDREIDFRLASQGTRHGEKMSLRILDQTNSIASLSELGIRKQLVDKLSGIVKQPHGLFLCCGPTGAGKSTTLFAALHEIDPYQRNIITIEDPVEYRIDNVSQIEINQKAGQTFAESLRSILRQDPDVVMIGEIRDAETARIACQAANTGHMVFSTVHANDTFTALYRLIDLEVEPFMLASSLSALLAQRLARRLCPECKEAYQPNPEFLKKANLPPDKVKCFYRQPKNPEIVCPSCTGLGYKGRISVVELLDFNERMRDMIRDTAGMSQLKAQARKNGMLYMKEEGLRLVVKGITSIDELLRVVK</sequence>
<feature type="signal peptide" evidence="6">
    <location>
        <begin position="1"/>
        <end position="23"/>
    </location>
</feature>
<evidence type="ECO:0000256" key="2">
    <source>
        <dbReference type="ARBA" id="ARBA00022741"/>
    </source>
</evidence>
<keyword evidence="5" id="KW-0812">Transmembrane</keyword>
<feature type="transmembrane region" description="Helical" evidence="5">
    <location>
        <begin position="129"/>
        <end position="147"/>
    </location>
</feature>
<evidence type="ECO:0000256" key="5">
    <source>
        <dbReference type="SAM" id="Phobius"/>
    </source>
</evidence>
<keyword evidence="6" id="KW-0732">Signal</keyword>
<dbReference type="CDD" id="cd01129">
    <property type="entry name" value="PulE-GspE-like"/>
    <property type="match status" value="1"/>
</dbReference>
<keyword evidence="5" id="KW-0472">Membrane</keyword>
<dbReference type="Pfam" id="PF00437">
    <property type="entry name" value="T2SSE"/>
    <property type="match status" value="1"/>
</dbReference>
<dbReference type="SUPFAM" id="SSF52540">
    <property type="entry name" value="P-loop containing nucleoside triphosphate hydrolases"/>
    <property type="match status" value="1"/>
</dbReference>
<dbReference type="AlphaFoldDB" id="A0A518I526"/>
<dbReference type="Gene3D" id="3.30.450.90">
    <property type="match status" value="1"/>
</dbReference>
<dbReference type="GO" id="GO:0005886">
    <property type="term" value="C:plasma membrane"/>
    <property type="evidence" value="ECO:0007669"/>
    <property type="project" value="TreeGrafter"/>
</dbReference>
<dbReference type="Gene3D" id="3.40.50.300">
    <property type="entry name" value="P-loop containing nucleotide triphosphate hydrolases"/>
    <property type="match status" value="1"/>
</dbReference>
<evidence type="ECO:0000256" key="3">
    <source>
        <dbReference type="ARBA" id="ARBA00022840"/>
    </source>
</evidence>
<dbReference type="PANTHER" id="PTHR30258">
    <property type="entry name" value="TYPE II SECRETION SYSTEM PROTEIN GSPE-RELATED"/>
    <property type="match status" value="1"/>
</dbReference>
<dbReference type="Proteomes" id="UP000318313">
    <property type="component" value="Chromosome"/>
</dbReference>
<feature type="compositionally biased region" description="Basic and acidic residues" evidence="4">
    <location>
        <begin position="205"/>
        <end position="216"/>
    </location>
</feature>
<keyword evidence="5" id="KW-1133">Transmembrane helix</keyword>
<name>A0A518I526_9PLAN</name>
<evidence type="ECO:0000256" key="4">
    <source>
        <dbReference type="SAM" id="MobiDB-lite"/>
    </source>
</evidence>